<accession>A0A7S1FXD9</accession>
<organism evidence="6">
    <name type="scientific">Corethron hystrix</name>
    <dbReference type="NCBI Taxonomy" id="216773"/>
    <lineage>
        <taxon>Eukaryota</taxon>
        <taxon>Sar</taxon>
        <taxon>Stramenopiles</taxon>
        <taxon>Ochrophyta</taxon>
        <taxon>Bacillariophyta</taxon>
        <taxon>Coscinodiscophyceae</taxon>
        <taxon>Corethrophycidae</taxon>
        <taxon>Corethrales</taxon>
        <taxon>Corethraceae</taxon>
        <taxon>Corethron</taxon>
    </lineage>
</organism>
<dbReference type="GO" id="GO:0016887">
    <property type="term" value="F:ATP hydrolysis activity"/>
    <property type="evidence" value="ECO:0007669"/>
    <property type="project" value="InterPro"/>
</dbReference>
<dbReference type="GO" id="GO:0005524">
    <property type="term" value="F:ATP binding"/>
    <property type="evidence" value="ECO:0007669"/>
    <property type="project" value="UniProtKB-KW"/>
</dbReference>
<evidence type="ECO:0000313" key="6">
    <source>
        <dbReference type="EMBL" id="CAD8896755.1"/>
    </source>
</evidence>
<protein>
    <recommendedName>
        <fullName evidence="5">ABC transporter domain-containing protein</fullName>
    </recommendedName>
</protein>
<dbReference type="EMBL" id="HBFR01032907">
    <property type="protein sequence ID" value="CAD8896755.1"/>
    <property type="molecule type" value="Transcribed_RNA"/>
</dbReference>
<proteinExistence type="predicted"/>
<feature type="domain" description="ABC transporter" evidence="5">
    <location>
        <begin position="117"/>
        <end position="378"/>
    </location>
</feature>
<dbReference type="PROSITE" id="PS50893">
    <property type="entry name" value="ABC_TRANSPORTER_2"/>
    <property type="match status" value="1"/>
</dbReference>
<gene>
    <name evidence="6" type="ORF">CHYS00102_LOCUS23969</name>
</gene>
<keyword evidence="3" id="KW-0067">ATP-binding</keyword>
<feature type="compositionally biased region" description="Basic and acidic residues" evidence="4">
    <location>
        <begin position="29"/>
        <end position="70"/>
    </location>
</feature>
<dbReference type="PANTHER" id="PTHR19211">
    <property type="entry name" value="ATP-BINDING TRANSPORT PROTEIN-RELATED"/>
    <property type="match status" value="1"/>
</dbReference>
<sequence>MEKKNAKKDKQKKESAEYVDASAESDAPLSKKEKKMLEKKREKEAKKAAVKAEKKAKKKGGDVEAVKDDAEIPAVPTAGVEEPEEKKQLTLEEKIRKERPPPRVRIMEGAQPGFVSLALENVGVTFKNQEVIKGASWGVTTGDRIGLVGPNGGGKTTQLRILGGDLEPTVGDVVKSSSELRVAMLKQEFVDALVPTRSLVDEFMSVFEEENQILENLKTCEEDLADIDASDTDKMQATLDRMEDLQAKADAKGVYQIRARAEKAMDLMGFTTEEREQPVSSFSGGWKMRIGLGKVLCLDPNVLLLDEPTNHLDLDSVEWLEAFLREQNIPMVIVSHDREFLDQVCNKIVDTEGGLATKYDGNYSTFLKQKKGELNFLFLLHLLSLRLHLFPLQQS</sequence>
<reference evidence="6" key="1">
    <citation type="submission" date="2021-01" db="EMBL/GenBank/DDBJ databases">
        <authorList>
            <person name="Corre E."/>
            <person name="Pelletier E."/>
            <person name="Niang G."/>
            <person name="Scheremetjew M."/>
            <person name="Finn R."/>
            <person name="Kale V."/>
            <person name="Holt S."/>
            <person name="Cochrane G."/>
            <person name="Meng A."/>
            <person name="Brown T."/>
            <person name="Cohen L."/>
        </authorList>
    </citation>
    <scope>NUCLEOTIDE SEQUENCE</scope>
    <source>
        <strain evidence="6">308</strain>
    </source>
</reference>
<dbReference type="AlphaFoldDB" id="A0A7S1FXD9"/>
<dbReference type="InterPro" id="IPR003439">
    <property type="entry name" value="ABC_transporter-like_ATP-bd"/>
</dbReference>
<dbReference type="SMART" id="SM00382">
    <property type="entry name" value="AAA"/>
    <property type="match status" value="1"/>
</dbReference>
<dbReference type="InterPro" id="IPR017871">
    <property type="entry name" value="ABC_transporter-like_CS"/>
</dbReference>
<evidence type="ECO:0000256" key="4">
    <source>
        <dbReference type="SAM" id="MobiDB-lite"/>
    </source>
</evidence>
<evidence type="ECO:0000256" key="3">
    <source>
        <dbReference type="ARBA" id="ARBA00022840"/>
    </source>
</evidence>
<dbReference type="InterPro" id="IPR050611">
    <property type="entry name" value="ABCF"/>
</dbReference>
<dbReference type="Pfam" id="PF00005">
    <property type="entry name" value="ABC_tran"/>
    <property type="match status" value="1"/>
</dbReference>
<feature type="compositionally biased region" description="Basic residues" evidence="4">
    <location>
        <begin position="1"/>
        <end position="10"/>
    </location>
</feature>
<evidence type="ECO:0000259" key="5">
    <source>
        <dbReference type="PROSITE" id="PS50893"/>
    </source>
</evidence>
<dbReference type="InterPro" id="IPR003593">
    <property type="entry name" value="AAA+_ATPase"/>
</dbReference>
<keyword evidence="2" id="KW-0547">Nucleotide-binding</keyword>
<dbReference type="SUPFAM" id="SSF52540">
    <property type="entry name" value="P-loop containing nucleoside triphosphate hydrolases"/>
    <property type="match status" value="1"/>
</dbReference>
<keyword evidence="1" id="KW-0677">Repeat</keyword>
<feature type="region of interest" description="Disordered" evidence="4">
    <location>
        <begin position="1"/>
        <end position="73"/>
    </location>
</feature>
<dbReference type="PROSITE" id="PS00211">
    <property type="entry name" value="ABC_TRANSPORTER_1"/>
    <property type="match status" value="1"/>
</dbReference>
<dbReference type="FunFam" id="3.40.50.300:FF:000011">
    <property type="entry name" value="Putative ABC transporter ATP-binding component"/>
    <property type="match status" value="1"/>
</dbReference>
<evidence type="ECO:0000256" key="1">
    <source>
        <dbReference type="ARBA" id="ARBA00022737"/>
    </source>
</evidence>
<dbReference type="PANTHER" id="PTHR19211:SF95">
    <property type="entry name" value="ABC TRANSPORTER F FAMILY MEMBER 2"/>
    <property type="match status" value="1"/>
</dbReference>
<name>A0A7S1FXD9_9STRA</name>
<dbReference type="InterPro" id="IPR027417">
    <property type="entry name" value="P-loop_NTPase"/>
</dbReference>
<evidence type="ECO:0000256" key="2">
    <source>
        <dbReference type="ARBA" id="ARBA00022741"/>
    </source>
</evidence>
<dbReference type="CDD" id="cd03221">
    <property type="entry name" value="ABCF_EF-3"/>
    <property type="match status" value="1"/>
</dbReference>
<dbReference type="Gene3D" id="3.40.50.300">
    <property type="entry name" value="P-loop containing nucleotide triphosphate hydrolases"/>
    <property type="match status" value="1"/>
</dbReference>